<dbReference type="InterPro" id="IPR047263">
    <property type="entry name" value="HNL-like_cupin"/>
</dbReference>
<feature type="domain" description="Cupin type-2" evidence="1">
    <location>
        <begin position="68"/>
        <end position="125"/>
    </location>
</feature>
<dbReference type="PANTHER" id="PTHR43698:SF1">
    <property type="entry name" value="BLL4564 PROTEIN"/>
    <property type="match status" value="1"/>
</dbReference>
<name>A0A9X3DBZ3_9SPHI</name>
<keyword evidence="3" id="KW-1185">Reference proteome</keyword>
<dbReference type="CDD" id="cd02233">
    <property type="entry name" value="cupin_HNL-like"/>
    <property type="match status" value="1"/>
</dbReference>
<dbReference type="SUPFAM" id="SSF51182">
    <property type="entry name" value="RmlC-like cupins"/>
    <property type="match status" value="1"/>
</dbReference>
<evidence type="ECO:0000259" key="1">
    <source>
        <dbReference type="Pfam" id="PF07883"/>
    </source>
</evidence>
<evidence type="ECO:0000313" key="3">
    <source>
        <dbReference type="Proteomes" id="UP001142592"/>
    </source>
</evidence>
<proteinExistence type="predicted"/>
<reference evidence="2" key="1">
    <citation type="submission" date="2022-11" db="EMBL/GenBank/DDBJ databases">
        <authorList>
            <person name="Graham C."/>
            <person name="Newman J.D."/>
        </authorList>
    </citation>
    <scope>NUCLEOTIDE SEQUENCE</scope>
    <source>
        <strain evidence="2">DSM 19486</strain>
    </source>
</reference>
<organism evidence="2 3">
    <name type="scientific">Pedobacter agri</name>
    <dbReference type="NCBI Taxonomy" id="454586"/>
    <lineage>
        <taxon>Bacteria</taxon>
        <taxon>Pseudomonadati</taxon>
        <taxon>Bacteroidota</taxon>
        <taxon>Sphingobacteriia</taxon>
        <taxon>Sphingobacteriales</taxon>
        <taxon>Sphingobacteriaceae</taxon>
        <taxon>Pedobacter</taxon>
    </lineage>
</organism>
<dbReference type="Pfam" id="PF07883">
    <property type="entry name" value="Cupin_2"/>
    <property type="match status" value="1"/>
</dbReference>
<sequence>MMKNNLKNLAVLLFMFTAACKEGEQTKYTSNLLFPQGDKNTNSNFKGDVWVKSLVDPDSLNENAVGNVTFSAGARSNWHTHPAGQILLVTEGVGYYQEKGKAKIVLRKGDSIKCPPNLAHWHGASLDTAFVQIAITGRQHGPTKWLEPVSDADYRK</sequence>
<dbReference type="InterPro" id="IPR011051">
    <property type="entry name" value="RmlC_Cupin_sf"/>
</dbReference>
<gene>
    <name evidence="2" type="ORF">OQZ29_01105</name>
</gene>
<evidence type="ECO:0000313" key="2">
    <source>
        <dbReference type="EMBL" id="MCX3263325.1"/>
    </source>
</evidence>
<comment type="caution">
    <text evidence="2">The sequence shown here is derived from an EMBL/GenBank/DDBJ whole genome shotgun (WGS) entry which is preliminary data.</text>
</comment>
<dbReference type="PANTHER" id="PTHR43698">
    <property type="entry name" value="RIBD C-TERMINAL DOMAIN CONTAINING PROTEIN"/>
    <property type="match status" value="1"/>
</dbReference>
<dbReference type="Gene3D" id="2.60.120.10">
    <property type="entry name" value="Jelly Rolls"/>
    <property type="match status" value="1"/>
</dbReference>
<dbReference type="RefSeq" id="WP_010599426.1">
    <property type="nucleotide sequence ID" value="NZ_JAPJUH010000001.1"/>
</dbReference>
<dbReference type="EMBL" id="JAPJUH010000001">
    <property type="protein sequence ID" value="MCX3263325.1"/>
    <property type="molecule type" value="Genomic_DNA"/>
</dbReference>
<protein>
    <submittedName>
        <fullName evidence="2">Cupin domain-containing protein</fullName>
    </submittedName>
</protein>
<dbReference type="AlphaFoldDB" id="A0A9X3DBZ3"/>
<accession>A0A9X3DBZ3</accession>
<dbReference type="PROSITE" id="PS51257">
    <property type="entry name" value="PROKAR_LIPOPROTEIN"/>
    <property type="match status" value="1"/>
</dbReference>
<dbReference type="InterPro" id="IPR013096">
    <property type="entry name" value="Cupin_2"/>
</dbReference>
<dbReference type="InterPro" id="IPR014710">
    <property type="entry name" value="RmlC-like_jellyroll"/>
</dbReference>
<dbReference type="Proteomes" id="UP001142592">
    <property type="component" value="Unassembled WGS sequence"/>
</dbReference>